<dbReference type="InterPro" id="IPR027474">
    <property type="entry name" value="L-asparaginase_N"/>
</dbReference>
<comment type="similarity">
    <text evidence="1">Belongs to the asparaginase 1 family.</text>
</comment>
<dbReference type="EMBL" id="CP019239">
    <property type="protein sequence ID" value="APW42515.1"/>
    <property type="molecule type" value="Genomic_DNA"/>
</dbReference>
<keyword evidence="2" id="KW-0378">Hydrolase</keyword>
<dbReference type="SMART" id="SM00870">
    <property type="entry name" value="Asparaginase"/>
    <property type="match status" value="1"/>
</dbReference>
<proteinExistence type="inferred from homology"/>
<organism evidence="8 9">
    <name type="scientific">Rhodoferax saidenbachensis</name>
    <dbReference type="NCBI Taxonomy" id="1484693"/>
    <lineage>
        <taxon>Bacteria</taxon>
        <taxon>Pseudomonadati</taxon>
        <taxon>Pseudomonadota</taxon>
        <taxon>Betaproteobacteria</taxon>
        <taxon>Burkholderiales</taxon>
        <taxon>Comamonadaceae</taxon>
        <taxon>Rhodoferax</taxon>
    </lineage>
</organism>
<evidence type="ECO:0000256" key="5">
    <source>
        <dbReference type="PROSITE-ProRule" id="PRU10100"/>
    </source>
</evidence>
<evidence type="ECO:0000313" key="9">
    <source>
        <dbReference type="Proteomes" id="UP000186110"/>
    </source>
</evidence>
<dbReference type="InterPro" id="IPR040919">
    <property type="entry name" value="Asparaginase_C"/>
</dbReference>
<dbReference type="FunFam" id="3.40.50.1170:FF:000001">
    <property type="entry name" value="L-asparaginase 2"/>
    <property type="match status" value="1"/>
</dbReference>
<dbReference type="PROSITE" id="PS51732">
    <property type="entry name" value="ASN_GLN_ASE_3"/>
    <property type="match status" value="1"/>
</dbReference>
<protein>
    <submittedName>
        <fullName evidence="8">L-asparaginase</fullName>
    </submittedName>
</protein>
<dbReference type="PROSITE" id="PS00917">
    <property type="entry name" value="ASN_GLN_ASE_2"/>
    <property type="match status" value="1"/>
</dbReference>
<reference evidence="8 9" key="1">
    <citation type="submission" date="2017-01" db="EMBL/GenBank/DDBJ databases">
        <authorList>
            <person name="Mah S.A."/>
            <person name="Swanson W.J."/>
            <person name="Moy G.W."/>
            <person name="Vacquier V.D."/>
        </authorList>
    </citation>
    <scope>NUCLEOTIDE SEQUENCE [LARGE SCALE GENOMIC DNA]</scope>
    <source>
        <strain evidence="8 9">DSM 22694</strain>
    </source>
</reference>
<dbReference type="Proteomes" id="UP000186110">
    <property type="component" value="Chromosome"/>
</dbReference>
<evidence type="ECO:0000259" key="6">
    <source>
        <dbReference type="Pfam" id="PF00710"/>
    </source>
</evidence>
<dbReference type="PIRSF" id="PIRSF001220">
    <property type="entry name" value="L-ASNase_gatD"/>
    <property type="match status" value="1"/>
</dbReference>
<dbReference type="PANTHER" id="PTHR11707:SF28">
    <property type="entry name" value="60 KDA LYSOPHOSPHOLIPASE"/>
    <property type="match status" value="1"/>
</dbReference>
<dbReference type="eggNOG" id="COG0252">
    <property type="taxonomic scope" value="Bacteria"/>
</dbReference>
<keyword evidence="9" id="KW-1185">Reference proteome</keyword>
<dbReference type="Gene3D" id="3.40.50.40">
    <property type="match status" value="1"/>
</dbReference>
<evidence type="ECO:0000256" key="3">
    <source>
        <dbReference type="PIRSR" id="PIRSR001220-1"/>
    </source>
</evidence>
<dbReference type="InterPro" id="IPR037152">
    <property type="entry name" value="L-asparaginase_N_sf"/>
</dbReference>
<feature type="domain" description="L-asparaginase N-terminal" evidence="6">
    <location>
        <begin position="4"/>
        <end position="199"/>
    </location>
</feature>
<dbReference type="CDD" id="cd08964">
    <property type="entry name" value="L-asparaginase_II"/>
    <property type="match status" value="1"/>
</dbReference>
<dbReference type="PIRSF" id="PIRSF500176">
    <property type="entry name" value="L_ASNase"/>
    <property type="match status" value="1"/>
</dbReference>
<dbReference type="RefSeq" id="WP_029708739.1">
    <property type="nucleotide sequence ID" value="NZ_CP019239.1"/>
</dbReference>
<feature type="binding site" evidence="4">
    <location>
        <begin position="96"/>
        <end position="97"/>
    </location>
    <ligand>
        <name>substrate</name>
    </ligand>
</feature>
<dbReference type="GO" id="GO:0004067">
    <property type="term" value="F:asparaginase activity"/>
    <property type="evidence" value="ECO:0007669"/>
    <property type="project" value="UniProtKB-UniRule"/>
</dbReference>
<dbReference type="InterPro" id="IPR004550">
    <property type="entry name" value="AsnASE_II"/>
</dbReference>
<evidence type="ECO:0000313" key="8">
    <source>
        <dbReference type="EMBL" id="APW42515.1"/>
    </source>
</evidence>
<dbReference type="PRINTS" id="PR00139">
    <property type="entry name" value="ASNGLNASE"/>
</dbReference>
<sequence length="325" mass="33492">MSKKVVFLGMGGTIAGQAQSATDNVGYKSAQVGVAQLLQAVPALKEALGKRTLVSEQVAQVDSKDMEFAHWSLLAQRVVHHLASPDVDGVVITHGTDTLEETAYFLSCVVSAALLAAKPVVLTCAMRPASALVPDGPQNLLDATAVVCTAGAHGVLVVCAGSIHDAREVQKVHPYRVDAFDSGDAGPLGVVEEGAVRLMHGWPAAEAQTGPSLDTIATHTWPRVEIVMNYAGATGATVRALCAAPADGSAAVRGLVVAGTGNGTIHKDLEAALLQAQAQGVRVVRTTRCARGQVVPGSVRGFAFVDSQGLSPVKARIALMLALMA</sequence>
<dbReference type="GO" id="GO:0006528">
    <property type="term" value="P:asparagine metabolic process"/>
    <property type="evidence" value="ECO:0007669"/>
    <property type="project" value="InterPro"/>
</dbReference>
<dbReference type="Gene3D" id="3.40.50.1170">
    <property type="entry name" value="L-asparaginase, N-terminal domain"/>
    <property type="match status" value="1"/>
</dbReference>
<feature type="active site" evidence="5">
    <location>
        <position position="96"/>
    </location>
</feature>
<dbReference type="InterPro" id="IPR036152">
    <property type="entry name" value="Asp/glu_Ase-like_sf"/>
</dbReference>
<accession>A0A1P8K935</accession>
<evidence type="ECO:0000256" key="2">
    <source>
        <dbReference type="ARBA" id="ARBA00022801"/>
    </source>
</evidence>
<dbReference type="Pfam" id="PF17763">
    <property type="entry name" value="Asparaginase_C"/>
    <property type="match status" value="1"/>
</dbReference>
<evidence type="ECO:0000256" key="4">
    <source>
        <dbReference type="PIRSR" id="PIRSR001220-2"/>
    </source>
</evidence>
<dbReference type="STRING" id="1484693.RS694_08205"/>
<evidence type="ECO:0000259" key="7">
    <source>
        <dbReference type="Pfam" id="PF17763"/>
    </source>
</evidence>
<dbReference type="InterPro" id="IPR006034">
    <property type="entry name" value="Asparaginase/glutaminase-like"/>
</dbReference>
<dbReference type="InterPro" id="IPR027473">
    <property type="entry name" value="L-asparaginase_C"/>
</dbReference>
<name>A0A1P8K935_9BURK</name>
<feature type="domain" description="Asparaginase/glutaminase C-terminal" evidence="7">
    <location>
        <begin position="223"/>
        <end position="323"/>
    </location>
</feature>
<evidence type="ECO:0000256" key="1">
    <source>
        <dbReference type="ARBA" id="ARBA00010518"/>
    </source>
</evidence>
<dbReference type="Pfam" id="PF00710">
    <property type="entry name" value="Asparaginase"/>
    <property type="match status" value="1"/>
</dbReference>
<dbReference type="InterPro" id="IPR027475">
    <property type="entry name" value="Asparaginase/glutaminase_AS2"/>
</dbReference>
<feature type="active site" description="O-isoaspartyl threonine intermediate" evidence="3">
    <location>
        <position position="13"/>
    </location>
</feature>
<feature type="binding site" evidence="4">
    <location>
        <position position="63"/>
    </location>
    <ligand>
        <name>substrate</name>
    </ligand>
</feature>
<dbReference type="AlphaFoldDB" id="A0A1P8K935"/>
<gene>
    <name evidence="8" type="ORF">RS694_08205</name>
</gene>
<dbReference type="KEGG" id="rsb:RS694_08205"/>
<dbReference type="PANTHER" id="PTHR11707">
    <property type="entry name" value="L-ASPARAGINASE"/>
    <property type="match status" value="1"/>
</dbReference>
<dbReference type="SFLD" id="SFLDS00057">
    <property type="entry name" value="Glutaminase/Asparaginase"/>
    <property type="match status" value="1"/>
</dbReference>
<dbReference type="SUPFAM" id="SSF53774">
    <property type="entry name" value="Glutaminase/Asparaginase"/>
    <property type="match status" value="1"/>
</dbReference>